<protein>
    <submittedName>
        <fullName evidence="1">Uncharacterized protein</fullName>
    </submittedName>
</protein>
<dbReference type="Proteomes" id="UP000642919">
    <property type="component" value="Unassembled WGS sequence"/>
</dbReference>
<dbReference type="EMBL" id="JACHGX010000016">
    <property type="protein sequence ID" value="MBB6091009.1"/>
    <property type="molecule type" value="Genomic_DNA"/>
</dbReference>
<comment type="caution">
    <text evidence="1">The sequence shown here is derived from an EMBL/GenBank/DDBJ whole genome shotgun (WGS) entry which is preliminary data.</text>
</comment>
<dbReference type="AlphaFoldDB" id="A0A841HF02"/>
<name>A0A841HF02_HALSI</name>
<reference evidence="1" key="1">
    <citation type="submission" date="2020-08" db="EMBL/GenBank/DDBJ databases">
        <title>Genomic Encyclopedia of Type Strains, Phase IV (KMG-IV): sequencing the most valuable type-strain genomes for metagenomic binning, comparative biology and taxonomic classification.</title>
        <authorList>
            <person name="Goeker M."/>
        </authorList>
    </citation>
    <scope>NUCLEOTIDE SEQUENCE</scope>
    <source>
        <strain evidence="1">DSM 669</strain>
    </source>
</reference>
<gene>
    <name evidence="1" type="ORF">HNR49_002399</name>
</gene>
<organism evidence="1 2">
    <name type="scientific">Halobacterium salinarum</name>
    <name type="common">Halobacterium halobium</name>
    <dbReference type="NCBI Taxonomy" id="2242"/>
    <lineage>
        <taxon>Archaea</taxon>
        <taxon>Methanobacteriati</taxon>
        <taxon>Methanobacteriota</taxon>
        <taxon>Stenosarchaea group</taxon>
        <taxon>Halobacteria</taxon>
        <taxon>Halobacteriales</taxon>
        <taxon>Halobacteriaceae</taxon>
        <taxon>Halobacterium</taxon>
    </lineage>
</organism>
<proteinExistence type="predicted"/>
<sequence length="44" mass="5093">MKMHASHILLTGKFFEVLLRGRKHHLGLLDRVIVLAQFEYSACI</sequence>
<accession>A0A841HF02</accession>
<evidence type="ECO:0000313" key="1">
    <source>
        <dbReference type="EMBL" id="MBB6091009.1"/>
    </source>
</evidence>
<evidence type="ECO:0000313" key="2">
    <source>
        <dbReference type="Proteomes" id="UP000642919"/>
    </source>
</evidence>